<dbReference type="HAMAP" id="MF_01965">
    <property type="entry name" value="NADHX_dehydratase"/>
    <property type="match status" value="1"/>
</dbReference>
<organism evidence="22 23">
    <name type="scientific">Aceticella autotrophica</name>
    <dbReference type="NCBI Taxonomy" id="2755338"/>
    <lineage>
        <taxon>Bacteria</taxon>
        <taxon>Bacillati</taxon>
        <taxon>Bacillota</taxon>
        <taxon>Clostridia</taxon>
        <taxon>Thermoanaerobacterales</taxon>
        <taxon>Thermoanaerobacteraceae</taxon>
        <taxon>Aceticella</taxon>
    </lineage>
</organism>
<proteinExistence type="inferred from homology"/>
<dbReference type="PANTHER" id="PTHR12592:SF0">
    <property type="entry name" value="ATP-DEPENDENT (S)-NAD(P)H-HYDRATE DEHYDRATASE"/>
    <property type="match status" value="1"/>
</dbReference>
<comment type="similarity">
    <text evidence="18">Belongs to the NnrE/AIBP family.</text>
</comment>
<dbReference type="Gene3D" id="3.40.1190.20">
    <property type="match status" value="1"/>
</dbReference>
<comment type="similarity">
    <text evidence="17">Belongs to the NnrD/CARKD family.</text>
</comment>
<evidence type="ECO:0000259" key="20">
    <source>
        <dbReference type="PROSITE" id="PS51383"/>
    </source>
</evidence>
<feature type="binding site" evidence="18">
    <location>
        <position position="167"/>
    </location>
    <ligand>
        <name>K(+)</name>
        <dbReference type="ChEBI" id="CHEBI:29103"/>
    </ligand>
</feature>
<feature type="binding site" evidence="17">
    <location>
        <position position="449"/>
    </location>
    <ligand>
        <name>AMP</name>
        <dbReference type="ChEBI" id="CHEBI:456215"/>
    </ligand>
</feature>
<feature type="binding site" evidence="18">
    <location>
        <position position="164"/>
    </location>
    <ligand>
        <name>(6S)-NADPHX</name>
        <dbReference type="ChEBI" id="CHEBI:64076"/>
    </ligand>
</feature>
<dbReference type="NCBIfam" id="TIGR00197">
    <property type="entry name" value="yjeF_nterm"/>
    <property type="match status" value="1"/>
</dbReference>
<evidence type="ECO:0000256" key="6">
    <source>
        <dbReference type="ARBA" id="ARBA00022741"/>
    </source>
</evidence>
<comment type="catalytic activity">
    <reaction evidence="15 17 19">
        <text>(6S)-NADHX + ADP = AMP + phosphate + NADH + H(+)</text>
        <dbReference type="Rhea" id="RHEA:32223"/>
        <dbReference type="ChEBI" id="CHEBI:15378"/>
        <dbReference type="ChEBI" id="CHEBI:43474"/>
        <dbReference type="ChEBI" id="CHEBI:57945"/>
        <dbReference type="ChEBI" id="CHEBI:64074"/>
        <dbReference type="ChEBI" id="CHEBI:456215"/>
        <dbReference type="ChEBI" id="CHEBI:456216"/>
        <dbReference type="EC" id="4.2.1.136"/>
    </reaction>
</comment>
<evidence type="ECO:0000256" key="11">
    <source>
        <dbReference type="ARBA" id="ARBA00023235"/>
    </source>
</evidence>
<dbReference type="AlphaFoldDB" id="A0A975GAY8"/>
<evidence type="ECO:0000256" key="1">
    <source>
        <dbReference type="ARBA" id="ARBA00000013"/>
    </source>
</evidence>
<feature type="binding site" evidence="17">
    <location>
        <position position="383"/>
    </location>
    <ligand>
        <name>(6S)-NADPHX</name>
        <dbReference type="ChEBI" id="CHEBI:64076"/>
    </ligand>
</feature>
<dbReference type="CDD" id="cd01171">
    <property type="entry name" value="YXKO-related"/>
    <property type="match status" value="1"/>
</dbReference>
<dbReference type="PANTHER" id="PTHR12592">
    <property type="entry name" value="ATP-DEPENDENT (S)-NAD(P)H-HYDRATE DEHYDRATASE FAMILY MEMBER"/>
    <property type="match status" value="1"/>
</dbReference>
<comment type="similarity">
    <text evidence="3 19">In the N-terminal section; belongs to the NnrE/AIBP family.</text>
</comment>
<dbReference type="GO" id="GO:0046872">
    <property type="term" value="F:metal ion binding"/>
    <property type="evidence" value="ECO:0007669"/>
    <property type="project" value="UniProtKB-UniRule"/>
</dbReference>
<evidence type="ECO:0000256" key="16">
    <source>
        <dbReference type="ARBA" id="ARBA00049209"/>
    </source>
</evidence>
<dbReference type="InterPro" id="IPR030677">
    <property type="entry name" value="Nnr"/>
</dbReference>
<dbReference type="GO" id="GO:0046496">
    <property type="term" value="P:nicotinamide nucleotide metabolic process"/>
    <property type="evidence" value="ECO:0007669"/>
    <property type="project" value="UniProtKB-UniRule"/>
</dbReference>
<dbReference type="RefSeq" id="WP_284680349.1">
    <property type="nucleotide sequence ID" value="NZ_CP060096.1"/>
</dbReference>
<dbReference type="NCBIfam" id="TIGR00196">
    <property type="entry name" value="yjeF_cterm"/>
    <property type="match status" value="1"/>
</dbReference>
<reference evidence="22" key="1">
    <citation type="submission" date="2020-08" db="EMBL/GenBank/DDBJ databases">
        <title>Genomic insights into the carbon and energy metabolism of the first obligate autotrophic acetogenic bacterium Aceticella autotrophica gen. nov., sp. nov.</title>
        <authorList>
            <person name="Toshchakov S.V."/>
            <person name="Elcheninov A.G."/>
            <person name="Kublanov I.V."/>
            <person name="Frolov E.N."/>
            <person name="Lebedinsky A.V."/>
        </authorList>
    </citation>
    <scope>NUCLEOTIDE SEQUENCE</scope>
    <source>
        <strain evidence="22">3443-3Ac</strain>
    </source>
</reference>
<dbReference type="KEGG" id="aaut:ACETAC_01675"/>
<dbReference type="SUPFAM" id="SSF64153">
    <property type="entry name" value="YjeF N-terminal domain-like"/>
    <property type="match status" value="1"/>
</dbReference>
<comment type="catalytic activity">
    <reaction evidence="1 18 19">
        <text>(6R)-NADHX = (6S)-NADHX</text>
        <dbReference type="Rhea" id="RHEA:32215"/>
        <dbReference type="ChEBI" id="CHEBI:64074"/>
        <dbReference type="ChEBI" id="CHEBI:64075"/>
        <dbReference type="EC" id="5.1.99.6"/>
    </reaction>
</comment>
<dbReference type="InterPro" id="IPR029056">
    <property type="entry name" value="Ribokinase-like"/>
</dbReference>
<dbReference type="PROSITE" id="PS51385">
    <property type="entry name" value="YJEF_N"/>
    <property type="match status" value="1"/>
</dbReference>
<comment type="catalytic activity">
    <reaction evidence="16 17 19">
        <text>(6S)-NADPHX + ADP = AMP + phosphate + NADPH + H(+)</text>
        <dbReference type="Rhea" id="RHEA:32235"/>
        <dbReference type="ChEBI" id="CHEBI:15378"/>
        <dbReference type="ChEBI" id="CHEBI:43474"/>
        <dbReference type="ChEBI" id="CHEBI:57783"/>
        <dbReference type="ChEBI" id="CHEBI:64076"/>
        <dbReference type="ChEBI" id="CHEBI:456215"/>
        <dbReference type="ChEBI" id="CHEBI:456216"/>
        <dbReference type="EC" id="4.2.1.136"/>
    </reaction>
</comment>
<evidence type="ECO:0000313" key="23">
    <source>
        <dbReference type="Proteomes" id="UP000671913"/>
    </source>
</evidence>
<dbReference type="InterPro" id="IPR036652">
    <property type="entry name" value="YjeF_N_dom_sf"/>
</dbReference>
<sequence length="510" mass="55310">MVILSVKEMKDIESTAINSLGIPSICLMENAGRMVAERAKEYLTQRCMKNVLIISGKGNNGGDGYVAARYLHNNGYDVKVFLTSNSALITGDAKKNLDIIMNMGIFVAEIIQKEQLKFLEKNLKECDLIIDAIYGIGLRGEISGNTKEIIEMLNQSNKHIISVDVPSGINADTGHIESCGVKACETVTMQYIKKGLVVYPGVEYCGEITVADIGIPKDIIEQYRNKYNVITKQDVRIKERDKNTHKGDYGKVLIIAGSKNMTGAAYLCAQSAIKTGCGLVRLAVPKTIQHILQGRLSEIITHGIKDEDGTFFSESAEEVMALASDCDVIAIGPGITNSERIRAFLKRIINSINKPMVIDADGLNALCGSLGIITGKDLILTPHYGEMSRLSGISIDDIKNNTLKSVSDFVDRYMVTLVLKGSRTVIGNKAKGIYINKTGNPGMATAGSGDVLTGMIASFMAQGYDCVDAAKYGVYYHGKAGDMAEEKYGELSLTASNIIEFIHEALKTGK</sequence>
<evidence type="ECO:0000256" key="18">
    <source>
        <dbReference type="HAMAP-Rule" id="MF_01966"/>
    </source>
</evidence>
<dbReference type="PIRSF" id="PIRSF017184">
    <property type="entry name" value="Nnr"/>
    <property type="match status" value="1"/>
</dbReference>
<protein>
    <recommendedName>
        <fullName evidence="19">Bifunctional NAD(P)H-hydrate repair enzyme</fullName>
    </recommendedName>
    <alternativeName>
        <fullName evidence="19">Nicotinamide nucleotide repair protein</fullName>
    </alternativeName>
    <domain>
        <recommendedName>
            <fullName evidence="19">ADP-dependent (S)-NAD(P)H-hydrate dehydratase</fullName>
            <ecNumber evidence="19">4.2.1.136</ecNumber>
        </recommendedName>
        <alternativeName>
            <fullName evidence="19">ADP-dependent NAD(P)HX dehydratase</fullName>
        </alternativeName>
    </domain>
    <domain>
        <recommendedName>
            <fullName evidence="19">NAD(P)H-hydrate epimerase</fullName>
            <ecNumber evidence="19">5.1.99.6</ecNumber>
        </recommendedName>
    </domain>
</protein>
<dbReference type="Proteomes" id="UP000671913">
    <property type="component" value="Chromosome"/>
</dbReference>
<evidence type="ECO:0000256" key="8">
    <source>
        <dbReference type="ARBA" id="ARBA00022857"/>
    </source>
</evidence>
<dbReference type="HAMAP" id="MF_01966">
    <property type="entry name" value="NADHX_epimerase"/>
    <property type="match status" value="1"/>
</dbReference>
<evidence type="ECO:0000259" key="21">
    <source>
        <dbReference type="PROSITE" id="PS51385"/>
    </source>
</evidence>
<dbReference type="Gene3D" id="3.40.50.10260">
    <property type="entry name" value="YjeF N-terminal domain"/>
    <property type="match status" value="1"/>
</dbReference>
<comment type="cofactor">
    <cofactor evidence="17">
        <name>Mg(2+)</name>
        <dbReference type="ChEBI" id="CHEBI:18420"/>
    </cofactor>
</comment>
<feature type="domain" description="YjeF C-terminal" evidence="20">
    <location>
        <begin position="229"/>
        <end position="509"/>
    </location>
</feature>
<feature type="binding site" evidence="18">
    <location>
        <position position="60"/>
    </location>
    <ligand>
        <name>K(+)</name>
        <dbReference type="ChEBI" id="CHEBI:29103"/>
    </ligand>
</feature>
<comment type="cofactor">
    <cofactor evidence="18 19">
        <name>K(+)</name>
        <dbReference type="ChEBI" id="CHEBI:29103"/>
    </cofactor>
    <text evidence="18 19">Binds 1 potassium ion per subunit.</text>
</comment>
<feature type="binding site" evidence="17">
    <location>
        <position position="334"/>
    </location>
    <ligand>
        <name>(6S)-NADPHX</name>
        <dbReference type="ChEBI" id="CHEBI:64076"/>
    </ligand>
</feature>
<keyword evidence="6 17" id="KW-0547">Nucleotide-binding</keyword>
<keyword evidence="8 17" id="KW-0521">NADP</keyword>
<comment type="subunit">
    <text evidence="17">Homotetramer.</text>
</comment>
<evidence type="ECO:0000256" key="12">
    <source>
        <dbReference type="ARBA" id="ARBA00023239"/>
    </source>
</evidence>
<evidence type="ECO:0000256" key="7">
    <source>
        <dbReference type="ARBA" id="ARBA00022840"/>
    </source>
</evidence>
<dbReference type="PROSITE" id="PS01050">
    <property type="entry name" value="YJEF_C_2"/>
    <property type="match status" value="1"/>
</dbReference>
<dbReference type="InterPro" id="IPR000631">
    <property type="entry name" value="CARKD"/>
</dbReference>
<evidence type="ECO:0000256" key="15">
    <source>
        <dbReference type="ARBA" id="ARBA00048238"/>
    </source>
</evidence>
<feature type="binding site" evidence="18">
    <location>
        <position position="131"/>
    </location>
    <ligand>
        <name>K(+)</name>
        <dbReference type="ChEBI" id="CHEBI:29103"/>
    </ligand>
</feature>
<keyword evidence="5 18" id="KW-0479">Metal-binding</keyword>
<name>A0A975GAY8_9THEO</name>
<keyword evidence="7 17" id="KW-0067">ATP-binding</keyword>
<dbReference type="SUPFAM" id="SSF53613">
    <property type="entry name" value="Ribokinase-like"/>
    <property type="match status" value="1"/>
</dbReference>
<dbReference type="EC" id="5.1.99.6" evidence="19"/>
<comment type="function">
    <text evidence="14 19">Bifunctional enzyme that catalyzes the epimerization of the S- and R-forms of NAD(P)HX and the dehydration of the S-form of NAD(P)HX at the expense of ADP, which is converted to AMP. This allows the repair of both epimers of NAD(P)HX, a damaged form of NAD(P)H that is a result of enzymatic or heat-dependent hydration.</text>
</comment>
<comment type="caution">
    <text evidence="18">Lacks conserved residue(s) required for the propagation of feature annotation.</text>
</comment>
<dbReference type="Pfam" id="PF03853">
    <property type="entry name" value="YjeF_N"/>
    <property type="match status" value="1"/>
</dbReference>
<evidence type="ECO:0000256" key="4">
    <source>
        <dbReference type="ARBA" id="ARBA00009524"/>
    </source>
</evidence>
<feature type="domain" description="YjeF N-terminal" evidence="21">
    <location>
        <begin position="9"/>
        <end position="221"/>
    </location>
</feature>
<feature type="binding site" evidence="17">
    <location>
        <position position="450"/>
    </location>
    <ligand>
        <name>(6S)-NADPHX</name>
        <dbReference type="ChEBI" id="CHEBI:64076"/>
    </ligand>
</feature>
<dbReference type="InterPro" id="IPR004443">
    <property type="entry name" value="YjeF_N_dom"/>
</dbReference>
<accession>A0A975GAY8</accession>
<evidence type="ECO:0000256" key="14">
    <source>
        <dbReference type="ARBA" id="ARBA00025153"/>
    </source>
</evidence>
<feature type="binding site" evidence="18">
    <location>
        <begin position="59"/>
        <end position="63"/>
    </location>
    <ligand>
        <name>(6S)-NADPHX</name>
        <dbReference type="ChEBI" id="CHEBI:64076"/>
    </ligand>
</feature>
<dbReference type="Pfam" id="PF01256">
    <property type="entry name" value="Carb_kinase"/>
    <property type="match status" value="1"/>
</dbReference>
<dbReference type="EMBL" id="CP060096">
    <property type="protein sequence ID" value="QSZ27641.1"/>
    <property type="molecule type" value="Genomic_DNA"/>
</dbReference>
<feature type="binding site" evidence="17">
    <location>
        <position position="264"/>
    </location>
    <ligand>
        <name>(6S)-NADPHX</name>
        <dbReference type="ChEBI" id="CHEBI:64076"/>
    </ligand>
</feature>
<comment type="function">
    <text evidence="18">Catalyzes the epimerization of the S- and R-forms of NAD(P)HX, a damaged form of NAD(P)H that is a result of enzymatic or heat-dependent hydration. This is a prerequisite for the S-specific NAD(P)H-hydrate dehydratase to allow the repair of both epimers of NAD(P)HX.</text>
</comment>
<evidence type="ECO:0000313" key="22">
    <source>
        <dbReference type="EMBL" id="QSZ27641.1"/>
    </source>
</evidence>
<keyword evidence="10 17" id="KW-0520">NAD</keyword>
<evidence type="ECO:0000256" key="10">
    <source>
        <dbReference type="ARBA" id="ARBA00023027"/>
    </source>
</evidence>
<dbReference type="FunFam" id="3.40.50.10260:FF:000003">
    <property type="entry name" value="Multifunctional fusion protein"/>
    <property type="match status" value="1"/>
</dbReference>
<dbReference type="GO" id="GO:0052855">
    <property type="term" value="F:ADP-dependent NAD(P)H-hydrate dehydratase activity"/>
    <property type="evidence" value="ECO:0007669"/>
    <property type="project" value="UniProtKB-UniRule"/>
</dbReference>
<feature type="binding site" evidence="17">
    <location>
        <begin position="420"/>
        <end position="424"/>
    </location>
    <ligand>
        <name>AMP</name>
        <dbReference type="ChEBI" id="CHEBI:456215"/>
    </ligand>
</feature>
<dbReference type="GO" id="GO:0005524">
    <property type="term" value="F:ATP binding"/>
    <property type="evidence" value="ECO:0007669"/>
    <property type="project" value="UniProtKB-UniRule"/>
</dbReference>
<comment type="similarity">
    <text evidence="4 19">In the C-terminal section; belongs to the NnrD/CARKD family.</text>
</comment>
<gene>
    <name evidence="17" type="primary">nnrD</name>
    <name evidence="18" type="synonym">nnrE</name>
    <name evidence="22" type="ORF">ACETAC_01675</name>
</gene>
<dbReference type="GO" id="GO:0110051">
    <property type="term" value="P:metabolite repair"/>
    <property type="evidence" value="ECO:0007669"/>
    <property type="project" value="TreeGrafter"/>
</dbReference>
<keyword evidence="13" id="KW-0511">Multifunctional enzyme</keyword>
<keyword evidence="23" id="KW-1185">Reference proteome</keyword>
<keyword evidence="11 18" id="KW-0413">Isomerase</keyword>
<evidence type="ECO:0000256" key="5">
    <source>
        <dbReference type="ARBA" id="ARBA00022723"/>
    </source>
</evidence>
<evidence type="ECO:0000256" key="2">
    <source>
        <dbReference type="ARBA" id="ARBA00000909"/>
    </source>
</evidence>
<keyword evidence="9 18" id="KW-0630">Potassium</keyword>
<dbReference type="InterPro" id="IPR017953">
    <property type="entry name" value="Carbohydrate_kinase_pred_CS"/>
</dbReference>
<dbReference type="GO" id="GO:0052856">
    <property type="term" value="F:NAD(P)HX epimerase activity"/>
    <property type="evidence" value="ECO:0007669"/>
    <property type="project" value="UniProtKB-UniRule"/>
</dbReference>
<evidence type="ECO:0000256" key="17">
    <source>
        <dbReference type="HAMAP-Rule" id="MF_01965"/>
    </source>
</evidence>
<evidence type="ECO:0000256" key="9">
    <source>
        <dbReference type="ARBA" id="ARBA00022958"/>
    </source>
</evidence>
<dbReference type="PROSITE" id="PS51383">
    <property type="entry name" value="YJEF_C_3"/>
    <property type="match status" value="1"/>
</dbReference>
<evidence type="ECO:0000256" key="3">
    <source>
        <dbReference type="ARBA" id="ARBA00006001"/>
    </source>
</evidence>
<comment type="function">
    <text evidence="17">Catalyzes the dehydration of the S-form of NAD(P)HX at the expense of ADP, which is converted to AMP. Together with NAD(P)HX epimerase, which catalyzes the epimerization of the S- and R-forms, the enzyme allows the repair of both epimers of NAD(P)HX, a damaged form of NAD(P)H that is a result of enzymatic or heat-dependent hydration.</text>
</comment>
<dbReference type="EC" id="4.2.1.136" evidence="19"/>
<feature type="binding site" evidence="18">
    <location>
        <begin position="135"/>
        <end position="141"/>
    </location>
    <ligand>
        <name>(6S)-NADPHX</name>
        <dbReference type="ChEBI" id="CHEBI:64076"/>
    </ligand>
</feature>
<keyword evidence="12 17" id="KW-0456">Lyase</keyword>
<evidence type="ECO:0000256" key="19">
    <source>
        <dbReference type="PIRNR" id="PIRNR017184"/>
    </source>
</evidence>
<evidence type="ECO:0000256" key="13">
    <source>
        <dbReference type="ARBA" id="ARBA00023268"/>
    </source>
</evidence>
<comment type="catalytic activity">
    <reaction evidence="2 18 19">
        <text>(6R)-NADPHX = (6S)-NADPHX</text>
        <dbReference type="Rhea" id="RHEA:32227"/>
        <dbReference type="ChEBI" id="CHEBI:64076"/>
        <dbReference type="ChEBI" id="CHEBI:64077"/>
        <dbReference type="EC" id="5.1.99.6"/>
    </reaction>
</comment>